<sequence length="346" mass="39192">HQSYIHFPRIHFAGRFQADPSTINNNPDNFDTYNFPGKTEEWNPTGSATWRLVDTRITRVCYANEVCTSLESDDALNNKLLEDGNFGASAKLVDYDVDFQSSTQIYGWSMQVKDFFKGDFQRVGFQYMWSKMKVNVFSMAIFGVAYQSVLTNVQFGSRIGASPIMQHLKEHLNFSDKKELSIRFNTDMYDSFDTSANFTYARMVGSIGISGHDSPPYFTFGRMLKPNNDPPNFWFSPFVYDYEKKTLLLDLGNSLAITEDGNILKSIGNLALAYTNKTSDIIGCPDTWNPFGHIYFSDLGNYALTAGIFKIDVGKVDLRKSRVILAQTSKITIISTYDCPLNPLDK</sequence>
<gene>
    <name evidence="1" type="ORF">PACLA_8A060826</name>
</gene>
<dbReference type="EMBL" id="CACRXK020011917">
    <property type="protein sequence ID" value="CAB4022321.1"/>
    <property type="molecule type" value="Genomic_DNA"/>
</dbReference>
<comment type="caution">
    <text evidence="1">The sequence shown here is derived from an EMBL/GenBank/DDBJ whole genome shotgun (WGS) entry which is preliminary data.</text>
</comment>
<protein>
    <submittedName>
        <fullName evidence="1">Uncharacterized protein</fullName>
    </submittedName>
</protein>
<organism evidence="1 2">
    <name type="scientific">Paramuricea clavata</name>
    <name type="common">Red gorgonian</name>
    <name type="synonym">Violescent sea-whip</name>
    <dbReference type="NCBI Taxonomy" id="317549"/>
    <lineage>
        <taxon>Eukaryota</taxon>
        <taxon>Metazoa</taxon>
        <taxon>Cnidaria</taxon>
        <taxon>Anthozoa</taxon>
        <taxon>Octocorallia</taxon>
        <taxon>Malacalcyonacea</taxon>
        <taxon>Plexauridae</taxon>
        <taxon>Paramuricea</taxon>
    </lineage>
</organism>
<dbReference type="AlphaFoldDB" id="A0A6S7K335"/>
<accession>A0A6S7K335</accession>
<dbReference type="Proteomes" id="UP001152795">
    <property type="component" value="Unassembled WGS sequence"/>
</dbReference>
<proteinExistence type="predicted"/>
<evidence type="ECO:0000313" key="2">
    <source>
        <dbReference type="Proteomes" id="UP001152795"/>
    </source>
</evidence>
<keyword evidence="2" id="KW-1185">Reference proteome</keyword>
<feature type="non-terminal residue" evidence="1">
    <location>
        <position position="346"/>
    </location>
</feature>
<dbReference type="OrthoDB" id="5986618at2759"/>
<evidence type="ECO:0000313" key="1">
    <source>
        <dbReference type="EMBL" id="CAB4022321.1"/>
    </source>
</evidence>
<name>A0A6S7K335_PARCT</name>
<reference evidence="1" key="1">
    <citation type="submission" date="2020-04" db="EMBL/GenBank/DDBJ databases">
        <authorList>
            <person name="Alioto T."/>
            <person name="Alioto T."/>
            <person name="Gomez Garrido J."/>
        </authorList>
    </citation>
    <scope>NUCLEOTIDE SEQUENCE</scope>
    <source>
        <strain evidence="1">A484AB</strain>
    </source>
</reference>